<dbReference type="EC" id="3.1.-.-" evidence="10"/>
<dbReference type="GO" id="GO:0046872">
    <property type="term" value="F:metal ion binding"/>
    <property type="evidence" value="ECO:0007669"/>
    <property type="project" value="UniProtKB-UniRule"/>
</dbReference>
<feature type="binding site" evidence="10">
    <location>
        <position position="233"/>
    </location>
    <ligand>
        <name>Mn(2+)</name>
        <dbReference type="ChEBI" id="CHEBI:29035"/>
    </ligand>
</feature>
<dbReference type="AlphaFoldDB" id="A0A2A6E083"/>
<dbReference type="Gene3D" id="3.100.10.20">
    <property type="entry name" value="CRISPR-associated endonuclease Cas1, N-terminal domain"/>
    <property type="match status" value="1"/>
</dbReference>
<dbReference type="InterPro" id="IPR042211">
    <property type="entry name" value="CRISPR-assoc_Cas1_N"/>
</dbReference>
<dbReference type="PANTHER" id="PTHR34353:SF2">
    <property type="entry name" value="CRISPR-ASSOCIATED ENDONUCLEASE CAS1 1"/>
    <property type="match status" value="1"/>
</dbReference>
<reference evidence="11 12" key="1">
    <citation type="submission" date="2016-12" db="EMBL/GenBank/DDBJ databases">
        <title>Candidatus Reconcilibacillus cellulovorans genome.</title>
        <authorList>
            <person name="Kolinko S."/>
            <person name="Wu Y.-W."/>
            <person name="Tachea F."/>
            <person name="Denzel E."/>
            <person name="Hiras J."/>
            <person name="Baecker N."/>
            <person name="Chan L.J."/>
            <person name="Eichorst S.A."/>
            <person name="Frey D."/>
            <person name="Adams P.D."/>
            <person name="Pray T."/>
            <person name="Tanjore D."/>
            <person name="Petzold C.J."/>
            <person name="Gladden J.M."/>
            <person name="Simmons B.A."/>
            <person name="Singer S.W."/>
        </authorList>
    </citation>
    <scope>NUCLEOTIDE SEQUENCE [LARGE SCALE GENOMIC DNA]</scope>
    <source>
        <strain evidence="11">JTherm</strain>
    </source>
</reference>
<dbReference type="Gene3D" id="1.20.120.920">
    <property type="entry name" value="CRISPR-associated endonuclease Cas1, C-terminal domain"/>
    <property type="match status" value="1"/>
</dbReference>
<keyword evidence="3 10" id="KW-0255">Endonuclease</keyword>
<dbReference type="GO" id="GO:0016787">
    <property type="term" value="F:hydrolase activity"/>
    <property type="evidence" value="ECO:0007669"/>
    <property type="project" value="UniProtKB-KW"/>
</dbReference>
<dbReference type="HAMAP" id="MF_01470">
    <property type="entry name" value="Cas1"/>
    <property type="match status" value="1"/>
</dbReference>
<evidence type="ECO:0000313" key="11">
    <source>
        <dbReference type="EMBL" id="PDO10540.1"/>
    </source>
</evidence>
<dbReference type="PANTHER" id="PTHR34353">
    <property type="entry name" value="CRISPR-ASSOCIATED ENDONUCLEASE CAS1 1"/>
    <property type="match status" value="1"/>
</dbReference>
<dbReference type="GO" id="GO:0003677">
    <property type="term" value="F:DNA binding"/>
    <property type="evidence" value="ECO:0007669"/>
    <property type="project" value="UniProtKB-KW"/>
</dbReference>
<keyword evidence="8 10" id="KW-0464">Manganese</keyword>
<dbReference type="CDD" id="cd09721">
    <property type="entry name" value="Cas1_I-C"/>
    <property type="match status" value="1"/>
</dbReference>
<dbReference type="InterPro" id="IPR019856">
    <property type="entry name" value="CRISPR-assoc_Cas1_DVULG"/>
</dbReference>
<keyword evidence="4 10" id="KW-0378">Hydrolase</keyword>
<dbReference type="NCBIfam" id="TIGR00287">
    <property type="entry name" value="cas1"/>
    <property type="match status" value="1"/>
</dbReference>
<keyword evidence="2 10" id="KW-0479">Metal-binding</keyword>
<keyword evidence="7 10" id="KW-0238">DNA-binding</keyword>
<evidence type="ECO:0000256" key="1">
    <source>
        <dbReference type="ARBA" id="ARBA00022722"/>
    </source>
</evidence>
<dbReference type="InterPro" id="IPR002729">
    <property type="entry name" value="CRISPR-assoc_Cas1"/>
</dbReference>
<dbReference type="GO" id="GO:0043571">
    <property type="term" value="P:maintenance of CRISPR repeat elements"/>
    <property type="evidence" value="ECO:0007669"/>
    <property type="project" value="UniProtKB-UniRule"/>
</dbReference>
<evidence type="ECO:0000256" key="6">
    <source>
        <dbReference type="ARBA" id="ARBA00023118"/>
    </source>
</evidence>
<proteinExistence type="inferred from homology"/>
<dbReference type="InterPro" id="IPR042206">
    <property type="entry name" value="CRISPR-assoc_Cas1_C"/>
</dbReference>
<comment type="subunit">
    <text evidence="9 10">Homodimer, forms a heterotetramer with a Cas2 homodimer.</text>
</comment>
<comment type="similarity">
    <text evidence="10">Belongs to the CRISPR-associated endonuclease Cas1 family.</text>
</comment>
<evidence type="ECO:0000256" key="3">
    <source>
        <dbReference type="ARBA" id="ARBA00022759"/>
    </source>
</evidence>
<dbReference type="EMBL" id="MOXJ01000013">
    <property type="protein sequence ID" value="PDO10540.1"/>
    <property type="molecule type" value="Genomic_DNA"/>
</dbReference>
<dbReference type="NCBIfam" id="TIGR03640">
    <property type="entry name" value="cas1_DVULG"/>
    <property type="match status" value="1"/>
</dbReference>
<accession>A0A2A6E083</accession>
<evidence type="ECO:0000256" key="9">
    <source>
        <dbReference type="ARBA" id="ARBA00038592"/>
    </source>
</evidence>
<comment type="cofactor">
    <cofactor evidence="10">
        <name>Mg(2+)</name>
        <dbReference type="ChEBI" id="CHEBI:18420"/>
    </cofactor>
    <cofactor evidence="10">
        <name>Mn(2+)</name>
        <dbReference type="ChEBI" id="CHEBI:29035"/>
    </cofactor>
</comment>
<feature type="binding site" evidence="10">
    <location>
        <position position="165"/>
    </location>
    <ligand>
        <name>Mn(2+)</name>
        <dbReference type="ChEBI" id="CHEBI:29035"/>
    </ligand>
</feature>
<evidence type="ECO:0000256" key="5">
    <source>
        <dbReference type="ARBA" id="ARBA00022842"/>
    </source>
</evidence>
<comment type="function">
    <text evidence="10">CRISPR (clustered regularly interspaced short palindromic repeat), is an adaptive immune system that provides protection against mobile genetic elements (viruses, transposable elements and conjugative plasmids). CRISPR clusters contain spacers, sequences complementary to antecedent mobile elements, and target invading nucleic acids. CRISPR clusters are transcribed and processed into CRISPR RNA (crRNA). Acts as a dsDNA endonuclease. Involved in the integration of spacer DNA into the CRISPR cassette.</text>
</comment>
<feature type="binding site" evidence="10">
    <location>
        <position position="248"/>
    </location>
    <ligand>
        <name>Mn(2+)</name>
        <dbReference type="ChEBI" id="CHEBI:29035"/>
    </ligand>
</feature>
<dbReference type="GO" id="GO:0051607">
    <property type="term" value="P:defense response to virus"/>
    <property type="evidence" value="ECO:0007669"/>
    <property type="project" value="UniProtKB-UniRule"/>
</dbReference>
<protein>
    <recommendedName>
        <fullName evidence="10">CRISPR-associated endonuclease Cas1</fullName>
        <ecNumber evidence="10">3.1.-.-</ecNumber>
    </recommendedName>
</protein>
<evidence type="ECO:0000256" key="8">
    <source>
        <dbReference type="ARBA" id="ARBA00023211"/>
    </source>
</evidence>
<evidence type="ECO:0000256" key="7">
    <source>
        <dbReference type="ARBA" id="ARBA00023125"/>
    </source>
</evidence>
<name>A0A2A6E083_9BACL</name>
<gene>
    <name evidence="10" type="primary">cas1</name>
    <name evidence="11" type="ORF">BLM47_06605</name>
</gene>
<dbReference type="GO" id="GO:0004520">
    <property type="term" value="F:DNA endonuclease activity"/>
    <property type="evidence" value="ECO:0007669"/>
    <property type="project" value="InterPro"/>
</dbReference>
<keyword evidence="1 10" id="KW-0540">Nuclease</keyword>
<evidence type="ECO:0000256" key="10">
    <source>
        <dbReference type="HAMAP-Rule" id="MF_01470"/>
    </source>
</evidence>
<dbReference type="Pfam" id="PF01867">
    <property type="entry name" value="Cas_Cas1"/>
    <property type="match status" value="1"/>
</dbReference>
<sequence>MRKLLNVLYVTSPDSYIACERENVVVRVQDREAFRIPVHNLEGIVTFGYAGVSPALIHLCCERGVAISFLKENGEFLGRIHGPVSGNVLLRRKQYRVADDAAGVKLAKRFIFAKIANCRAVLHRALRDHADELDEPLVRQTVRSLQSLLRLTLGAGDCDELRGLEGDAARKYFSAFQQLILHEKTFFRMNGRSRRPPLDPVNAMLSFCYTLLVHEVQAALESVGLDPAVGFLHRDRPGRPGLALDLMEELRPYLADRLVLSLINRRQVAPNGFRTQENGMVVMTADTRKQLITAWQKRKQEEIRHPYLNEKIPVGLLPYVQALLLARHLRGDLAEYPPFLWK</sequence>
<dbReference type="Proteomes" id="UP000243688">
    <property type="component" value="Unassembled WGS sequence"/>
</dbReference>
<keyword evidence="6 10" id="KW-0051">Antiviral defense</keyword>
<comment type="caution">
    <text evidence="11">The sequence shown here is derived from an EMBL/GenBank/DDBJ whole genome shotgun (WGS) entry which is preliminary data.</text>
</comment>
<organism evidence="11 12">
    <name type="scientific">Candidatus Reconcilbacillus cellulovorans</name>
    <dbReference type="NCBI Taxonomy" id="1906605"/>
    <lineage>
        <taxon>Bacteria</taxon>
        <taxon>Bacillati</taxon>
        <taxon>Bacillota</taxon>
        <taxon>Bacilli</taxon>
        <taxon>Bacillales</taxon>
        <taxon>Paenibacillaceae</taxon>
        <taxon>Candidatus Reconcilbacillus</taxon>
    </lineage>
</organism>
<keyword evidence="5 10" id="KW-0460">Magnesium</keyword>
<evidence type="ECO:0000256" key="4">
    <source>
        <dbReference type="ARBA" id="ARBA00022801"/>
    </source>
</evidence>
<evidence type="ECO:0000313" key="12">
    <source>
        <dbReference type="Proteomes" id="UP000243688"/>
    </source>
</evidence>
<dbReference type="InterPro" id="IPR050646">
    <property type="entry name" value="Cas1"/>
</dbReference>
<evidence type="ECO:0000256" key="2">
    <source>
        <dbReference type="ARBA" id="ARBA00022723"/>
    </source>
</evidence>